<dbReference type="RefSeq" id="WP_157958395.1">
    <property type="nucleotide sequence ID" value="NZ_CP151919.1"/>
</dbReference>
<feature type="transmembrane region" description="Helical" evidence="1">
    <location>
        <begin position="31"/>
        <end position="51"/>
    </location>
</feature>
<proteinExistence type="predicted"/>
<feature type="transmembrane region" description="Helical" evidence="1">
    <location>
        <begin position="6"/>
        <end position="24"/>
    </location>
</feature>
<organism evidence="2 3">
    <name type="scientific">Salinicola lusitanus</name>
    <dbReference type="NCBI Taxonomy" id="1949085"/>
    <lineage>
        <taxon>Bacteria</taxon>
        <taxon>Pseudomonadati</taxon>
        <taxon>Pseudomonadota</taxon>
        <taxon>Gammaproteobacteria</taxon>
        <taxon>Oceanospirillales</taxon>
        <taxon>Halomonadaceae</taxon>
        <taxon>Salinicola</taxon>
    </lineage>
</organism>
<dbReference type="EMBL" id="CP151919">
    <property type="protein sequence ID" value="XAD53168.1"/>
    <property type="molecule type" value="Genomic_DNA"/>
</dbReference>
<evidence type="ECO:0000313" key="3">
    <source>
        <dbReference type="Proteomes" id="UP001453229"/>
    </source>
</evidence>
<sequence>MANYAWVISMIAMTVAFLTFFLFSATRRRSLLVTALVSVATAIVTALIAGLTQ</sequence>
<evidence type="ECO:0000256" key="1">
    <source>
        <dbReference type="SAM" id="Phobius"/>
    </source>
</evidence>
<name>A0ABZ3CPU4_9GAMM</name>
<gene>
    <name evidence="2" type="ORF">AAGT95_15130</name>
</gene>
<keyword evidence="1" id="KW-0472">Membrane</keyword>
<reference evidence="2 3" key="1">
    <citation type="submission" date="2024-04" db="EMBL/GenBank/DDBJ databases">
        <title>Salinicola lusitanus LLJ914,a marine bacterium isolated from the Okinawa Trough.</title>
        <authorList>
            <person name="Li J."/>
        </authorList>
    </citation>
    <scope>NUCLEOTIDE SEQUENCE [LARGE SCALE GENOMIC DNA]</scope>
    <source>
        <strain evidence="2 3">LLJ914</strain>
    </source>
</reference>
<keyword evidence="1" id="KW-0812">Transmembrane</keyword>
<protein>
    <submittedName>
        <fullName evidence="2">Uncharacterized protein</fullName>
    </submittedName>
</protein>
<dbReference type="Proteomes" id="UP001453229">
    <property type="component" value="Chromosome"/>
</dbReference>
<evidence type="ECO:0000313" key="2">
    <source>
        <dbReference type="EMBL" id="XAD53168.1"/>
    </source>
</evidence>
<accession>A0ABZ3CPU4</accession>
<keyword evidence="3" id="KW-1185">Reference proteome</keyword>
<keyword evidence="1" id="KW-1133">Transmembrane helix</keyword>